<sequence length="165" mass="19012">MQQHFWSSGFNRPAEFAAYLSCLGRDDGILPFRAFPKYPADILKSSRHLLFSRGGGAPFSQALFTYFLIPHFLRNSILILVVEELQESISLRFIKPGRNGFGRNRLWLTSEQRECYGRREGQGEQEISVIVTRDTLLRDAEKIILFSMLNEVTRRASGMPRRSHC</sequence>
<dbReference type="AlphaFoldDB" id="A0A2T2NCJ1"/>
<reference evidence="1 2" key="1">
    <citation type="journal article" date="2018" name="Front. Microbiol.">
        <title>Genome-Wide Analysis of Corynespora cassiicola Leaf Fall Disease Putative Effectors.</title>
        <authorList>
            <person name="Lopez D."/>
            <person name="Ribeiro S."/>
            <person name="Label P."/>
            <person name="Fumanal B."/>
            <person name="Venisse J.S."/>
            <person name="Kohler A."/>
            <person name="de Oliveira R.R."/>
            <person name="Labutti K."/>
            <person name="Lipzen A."/>
            <person name="Lail K."/>
            <person name="Bauer D."/>
            <person name="Ohm R.A."/>
            <person name="Barry K.W."/>
            <person name="Spatafora J."/>
            <person name="Grigoriev I.V."/>
            <person name="Martin F.M."/>
            <person name="Pujade-Renaud V."/>
        </authorList>
    </citation>
    <scope>NUCLEOTIDE SEQUENCE [LARGE SCALE GENOMIC DNA]</scope>
    <source>
        <strain evidence="1 2">Philippines</strain>
    </source>
</reference>
<protein>
    <submittedName>
        <fullName evidence="1">Uncharacterized protein</fullName>
    </submittedName>
</protein>
<organism evidence="1 2">
    <name type="scientific">Corynespora cassiicola Philippines</name>
    <dbReference type="NCBI Taxonomy" id="1448308"/>
    <lineage>
        <taxon>Eukaryota</taxon>
        <taxon>Fungi</taxon>
        <taxon>Dikarya</taxon>
        <taxon>Ascomycota</taxon>
        <taxon>Pezizomycotina</taxon>
        <taxon>Dothideomycetes</taxon>
        <taxon>Pleosporomycetidae</taxon>
        <taxon>Pleosporales</taxon>
        <taxon>Corynesporascaceae</taxon>
        <taxon>Corynespora</taxon>
    </lineage>
</organism>
<accession>A0A2T2NCJ1</accession>
<name>A0A2T2NCJ1_CORCC</name>
<evidence type="ECO:0000313" key="1">
    <source>
        <dbReference type="EMBL" id="PSN63100.1"/>
    </source>
</evidence>
<dbReference type="EMBL" id="KZ678140">
    <property type="protein sequence ID" value="PSN63100.1"/>
    <property type="molecule type" value="Genomic_DNA"/>
</dbReference>
<dbReference type="Proteomes" id="UP000240883">
    <property type="component" value="Unassembled WGS sequence"/>
</dbReference>
<keyword evidence="2" id="KW-1185">Reference proteome</keyword>
<proteinExistence type="predicted"/>
<gene>
    <name evidence="1" type="ORF">BS50DRAFT_104329</name>
</gene>
<evidence type="ECO:0000313" key="2">
    <source>
        <dbReference type="Proteomes" id="UP000240883"/>
    </source>
</evidence>